<dbReference type="InterPro" id="IPR050266">
    <property type="entry name" value="AB_hydrolase_sf"/>
</dbReference>
<sequence length="419" mass="47150">MSSSFFHCQTHKVPGQHIRHYAHSTAHDQHATFYIHVKQYTPLDNLKPEAGDVTIIATHASGVPKEAYEPVWDELLASSRRCGKYKIRNIFIVDSHNQGASGRLNKDIMGNDPSWFDSARDLLAVVNHLRDDMVQPIFGFGHSFGGNVLVQTALLHPRLFSALALADPTLIYDPAQSDFSPVTYIAQRRETWPSRDAARASFSKKSIYALWDPRAFENWITYGLIENDDGSVSLATSASQEVLMYGRASHPAAGEPLSSFCAASGRHSEMKPELEGKLPFYRPEGYLVFNNLPHLQPGVNYIYPLKKTTVVCKPEHQIIRHKITGTGLGGSGGLNAGRVDFHNVDGGHFFPLEKPAETAEIVNEYYAAEVSNFKRLQMENERLWKNRPVEQRSTIDNDYVYFAKNYKQYKPGQRVQAKI</sequence>
<reference evidence="2 3" key="1">
    <citation type="journal article" date="2015" name="Genome Announc.">
        <title>Draft Genome Sequence and Gene Annotation of the Entomopathogenic Fungus Verticillium hemipterigenum.</title>
        <authorList>
            <person name="Horn F."/>
            <person name="Habel A."/>
            <person name="Scharf D.H."/>
            <person name="Dworschak J."/>
            <person name="Brakhage A.A."/>
            <person name="Guthke R."/>
            <person name="Hertweck C."/>
            <person name="Linde J."/>
        </authorList>
    </citation>
    <scope>NUCLEOTIDE SEQUENCE [LARGE SCALE GENOMIC DNA]</scope>
</reference>
<dbReference type="AlphaFoldDB" id="A0A0A1TQK4"/>
<dbReference type="Proteomes" id="UP000039046">
    <property type="component" value="Unassembled WGS sequence"/>
</dbReference>
<protein>
    <recommendedName>
        <fullName evidence="1">Serine aminopeptidase S33 domain-containing protein</fullName>
    </recommendedName>
</protein>
<dbReference type="Pfam" id="PF12146">
    <property type="entry name" value="Hydrolase_4"/>
    <property type="match status" value="1"/>
</dbReference>
<dbReference type="GO" id="GO:0047372">
    <property type="term" value="F:monoacylglycerol lipase activity"/>
    <property type="evidence" value="ECO:0007669"/>
    <property type="project" value="TreeGrafter"/>
</dbReference>
<dbReference type="InterPro" id="IPR022742">
    <property type="entry name" value="Hydrolase_4"/>
</dbReference>
<keyword evidence="3" id="KW-1185">Reference proteome</keyword>
<dbReference type="GO" id="GO:0016020">
    <property type="term" value="C:membrane"/>
    <property type="evidence" value="ECO:0007669"/>
    <property type="project" value="TreeGrafter"/>
</dbReference>
<dbReference type="PANTHER" id="PTHR43798:SF5">
    <property type="entry name" value="MONOACYLGLYCEROL LIPASE ABHD6"/>
    <property type="match status" value="1"/>
</dbReference>
<gene>
    <name evidence="2" type="ORF">VHEMI09590</name>
</gene>
<organism evidence="2 3">
    <name type="scientific">[Torrubiella] hemipterigena</name>
    <dbReference type="NCBI Taxonomy" id="1531966"/>
    <lineage>
        <taxon>Eukaryota</taxon>
        <taxon>Fungi</taxon>
        <taxon>Dikarya</taxon>
        <taxon>Ascomycota</taxon>
        <taxon>Pezizomycotina</taxon>
        <taxon>Sordariomycetes</taxon>
        <taxon>Hypocreomycetidae</taxon>
        <taxon>Hypocreales</taxon>
        <taxon>Clavicipitaceae</taxon>
        <taxon>Clavicipitaceae incertae sedis</taxon>
        <taxon>'Torrubiella' clade</taxon>
    </lineage>
</organism>
<dbReference type="GO" id="GO:0046464">
    <property type="term" value="P:acylglycerol catabolic process"/>
    <property type="evidence" value="ECO:0007669"/>
    <property type="project" value="TreeGrafter"/>
</dbReference>
<evidence type="ECO:0000313" key="2">
    <source>
        <dbReference type="EMBL" id="CEJ94033.1"/>
    </source>
</evidence>
<dbReference type="Gene3D" id="3.40.50.1820">
    <property type="entry name" value="alpha/beta hydrolase"/>
    <property type="match status" value="1"/>
</dbReference>
<dbReference type="SUPFAM" id="SSF53474">
    <property type="entry name" value="alpha/beta-Hydrolases"/>
    <property type="match status" value="1"/>
</dbReference>
<name>A0A0A1TQK4_9HYPO</name>
<dbReference type="HOGENOM" id="CLU_036837_0_0_1"/>
<feature type="domain" description="Serine aminopeptidase S33" evidence="1">
    <location>
        <begin position="91"/>
        <end position="181"/>
    </location>
</feature>
<proteinExistence type="predicted"/>
<dbReference type="PANTHER" id="PTHR43798">
    <property type="entry name" value="MONOACYLGLYCEROL LIPASE"/>
    <property type="match status" value="1"/>
</dbReference>
<evidence type="ECO:0000313" key="3">
    <source>
        <dbReference type="Proteomes" id="UP000039046"/>
    </source>
</evidence>
<dbReference type="InterPro" id="IPR029058">
    <property type="entry name" value="AB_hydrolase_fold"/>
</dbReference>
<dbReference type="STRING" id="1531966.A0A0A1TQK4"/>
<dbReference type="OrthoDB" id="94039at2759"/>
<evidence type="ECO:0000259" key="1">
    <source>
        <dbReference type="Pfam" id="PF12146"/>
    </source>
</evidence>
<accession>A0A0A1TQK4</accession>
<dbReference type="EMBL" id="CDHN01000006">
    <property type="protein sequence ID" value="CEJ94033.1"/>
    <property type="molecule type" value="Genomic_DNA"/>
</dbReference>